<dbReference type="KEGG" id="pavi:110772276"/>
<dbReference type="Proteomes" id="UP000515124">
    <property type="component" value="Unplaced"/>
</dbReference>
<name>A0A6P5TZJ0_PRUAV</name>
<proteinExistence type="predicted"/>
<reference evidence="2" key="1">
    <citation type="submission" date="2025-08" db="UniProtKB">
        <authorList>
            <consortium name="RefSeq"/>
        </authorList>
    </citation>
    <scope>IDENTIFICATION</scope>
</reference>
<evidence type="ECO:0000313" key="1">
    <source>
        <dbReference type="Proteomes" id="UP000515124"/>
    </source>
</evidence>
<keyword evidence="1" id="KW-1185">Reference proteome</keyword>
<accession>A0A6P5TZJ0</accession>
<dbReference type="AlphaFoldDB" id="A0A6P5TZJ0"/>
<dbReference type="GeneID" id="110772276"/>
<protein>
    <submittedName>
        <fullName evidence="2">Uncharacterized protein LOC110772276</fullName>
    </submittedName>
</protein>
<sequence length="100" mass="11789">MGKARVAASKRSDTKLKSKSVVLERARSRRRKLERIQTSRRDLLVPSLFSWRTLEKVQEGASKQQIRCRCKFILTSQIYSHFPMFRAFNFTGRYLSVSFE</sequence>
<dbReference type="RefSeq" id="XP_021832395.1">
    <property type="nucleotide sequence ID" value="XM_021976703.1"/>
</dbReference>
<evidence type="ECO:0000313" key="2">
    <source>
        <dbReference type="RefSeq" id="XP_021832395.1"/>
    </source>
</evidence>
<organism evidence="1 2">
    <name type="scientific">Prunus avium</name>
    <name type="common">Cherry</name>
    <name type="synonym">Cerasus avium</name>
    <dbReference type="NCBI Taxonomy" id="42229"/>
    <lineage>
        <taxon>Eukaryota</taxon>
        <taxon>Viridiplantae</taxon>
        <taxon>Streptophyta</taxon>
        <taxon>Embryophyta</taxon>
        <taxon>Tracheophyta</taxon>
        <taxon>Spermatophyta</taxon>
        <taxon>Magnoliopsida</taxon>
        <taxon>eudicotyledons</taxon>
        <taxon>Gunneridae</taxon>
        <taxon>Pentapetalae</taxon>
        <taxon>rosids</taxon>
        <taxon>fabids</taxon>
        <taxon>Rosales</taxon>
        <taxon>Rosaceae</taxon>
        <taxon>Amygdaloideae</taxon>
        <taxon>Amygdaleae</taxon>
        <taxon>Prunus</taxon>
    </lineage>
</organism>
<gene>
    <name evidence="2" type="primary">LOC110772276</name>
</gene>